<evidence type="ECO:0000313" key="2">
    <source>
        <dbReference type="Proteomes" id="UP001501803"/>
    </source>
</evidence>
<gene>
    <name evidence="1" type="ORF">GCM10022381_12240</name>
</gene>
<sequence>MFAQPDWARVHTELARVGVTLKLLHQEYVDTSGRAGQATMSYDRFCRLYGEHAAVSGATSRVGHKAGRSIEVDWSGPTMKLLDPTTGEMSTVY</sequence>
<accession>A0ABP7KA23</accession>
<proteinExistence type="predicted"/>
<keyword evidence="2" id="KW-1185">Reference proteome</keyword>
<comment type="caution">
    <text evidence="1">The sequence shown here is derived from an EMBL/GenBank/DDBJ whole genome shotgun (WGS) entry which is preliminary data.</text>
</comment>
<evidence type="ECO:0000313" key="1">
    <source>
        <dbReference type="EMBL" id="GAA3870622.1"/>
    </source>
</evidence>
<name>A0ABP7KA23_9MICO</name>
<dbReference type="Proteomes" id="UP001501803">
    <property type="component" value="Unassembled WGS sequence"/>
</dbReference>
<organism evidence="1 2">
    <name type="scientific">Leifsonia kafniensis</name>
    <dbReference type="NCBI Taxonomy" id="475957"/>
    <lineage>
        <taxon>Bacteria</taxon>
        <taxon>Bacillati</taxon>
        <taxon>Actinomycetota</taxon>
        <taxon>Actinomycetes</taxon>
        <taxon>Micrococcales</taxon>
        <taxon>Microbacteriaceae</taxon>
        <taxon>Leifsonia</taxon>
    </lineage>
</organism>
<reference evidence="2" key="1">
    <citation type="journal article" date="2019" name="Int. J. Syst. Evol. Microbiol.">
        <title>The Global Catalogue of Microorganisms (GCM) 10K type strain sequencing project: providing services to taxonomists for standard genome sequencing and annotation.</title>
        <authorList>
            <consortium name="The Broad Institute Genomics Platform"/>
            <consortium name="The Broad Institute Genome Sequencing Center for Infectious Disease"/>
            <person name="Wu L."/>
            <person name="Ma J."/>
        </authorList>
    </citation>
    <scope>NUCLEOTIDE SEQUENCE [LARGE SCALE GENOMIC DNA]</scope>
    <source>
        <strain evidence="2">JCM 17021</strain>
    </source>
</reference>
<protein>
    <recommendedName>
        <fullName evidence="3">Transposase</fullName>
    </recommendedName>
</protein>
<evidence type="ECO:0008006" key="3">
    <source>
        <dbReference type="Google" id="ProtNLM"/>
    </source>
</evidence>
<dbReference type="EMBL" id="BAABCN010000002">
    <property type="protein sequence ID" value="GAA3870622.1"/>
    <property type="molecule type" value="Genomic_DNA"/>
</dbReference>